<dbReference type="AlphaFoldDB" id="A0A815WK38"/>
<comment type="caution">
    <text evidence="1">The sequence shown here is derived from an EMBL/GenBank/DDBJ whole genome shotgun (WGS) entry which is preliminary data.</text>
</comment>
<name>A0A815WK38_9BILA</name>
<sequence length="77" mass="8169">MTSCMIPAAPVDDMIIRDLLRELLHKRGDYWCCCSNGCKCNANYAKCLNSCTTGGTTSSTTCSGTTTDCTACTAGKK</sequence>
<organism evidence="1 2">
    <name type="scientific">Rotaria sordida</name>
    <dbReference type="NCBI Taxonomy" id="392033"/>
    <lineage>
        <taxon>Eukaryota</taxon>
        <taxon>Metazoa</taxon>
        <taxon>Spiralia</taxon>
        <taxon>Gnathifera</taxon>
        <taxon>Rotifera</taxon>
        <taxon>Eurotatoria</taxon>
        <taxon>Bdelloidea</taxon>
        <taxon>Philodinida</taxon>
        <taxon>Philodinidae</taxon>
        <taxon>Rotaria</taxon>
    </lineage>
</organism>
<evidence type="ECO:0000313" key="1">
    <source>
        <dbReference type="EMBL" id="CAF1549992.1"/>
    </source>
</evidence>
<dbReference type="Proteomes" id="UP000663864">
    <property type="component" value="Unassembled WGS sequence"/>
</dbReference>
<proteinExistence type="predicted"/>
<gene>
    <name evidence="1" type="ORF">ZHD862_LOCUS39327</name>
</gene>
<dbReference type="EMBL" id="CAJNOT010016847">
    <property type="protein sequence ID" value="CAF1549992.1"/>
    <property type="molecule type" value="Genomic_DNA"/>
</dbReference>
<accession>A0A815WK38</accession>
<evidence type="ECO:0000313" key="2">
    <source>
        <dbReference type="Proteomes" id="UP000663864"/>
    </source>
</evidence>
<protein>
    <submittedName>
        <fullName evidence="1">Uncharacterized protein</fullName>
    </submittedName>
</protein>
<reference evidence="1" key="1">
    <citation type="submission" date="2021-02" db="EMBL/GenBank/DDBJ databases">
        <authorList>
            <person name="Nowell W R."/>
        </authorList>
    </citation>
    <scope>NUCLEOTIDE SEQUENCE</scope>
</reference>